<dbReference type="InterPro" id="IPR023346">
    <property type="entry name" value="Lysozyme-like_dom_sf"/>
</dbReference>
<evidence type="ECO:0000259" key="1">
    <source>
        <dbReference type="Pfam" id="PF05838"/>
    </source>
</evidence>
<feature type="domain" description="TtsA-like Glycoside hydrolase family 108" evidence="1">
    <location>
        <begin position="9"/>
        <end position="97"/>
    </location>
</feature>
<dbReference type="EMBL" id="VCPD01000002">
    <property type="protein sequence ID" value="TMV08800.1"/>
    <property type="molecule type" value="Genomic_DNA"/>
</dbReference>
<comment type="caution">
    <text evidence="3">The sequence shown here is derived from an EMBL/GenBank/DDBJ whole genome shotgun (WGS) entry which is preliminary data.</text>
</comment>
<evidence type="ECO:0000313" key="4">
    <source>
        <dbReference type="Proteomes" id="UP001193035"/>
    </source>
</evidence>
<dbReference type="InterPro" id="IPR008565">
    <property type="entry name" value="TtsA-like_GH18_dom"/>
</dbReference>
<dbReference type="RefSeq" id="WP_138840829.1">
    <property type="nucleotide sequence ID" value="NZ_VCPD01000002.1"/>
</dbReference>
<evidence type="ECO:0000313" key="3">
    <source>
        <dbReference type="EMBL" id="TMV08800.1"/>
    </source>
</evidence>
<evidence type="ECO:0000259" key="2">
    <source>
        <dbReference type="Pfam" id="PF09374"/>
    </source>
</evidence>
<accession>A0ABY2X0M6</accession>
<dbReference type="InterPro" id="IPR018537">
    <property type="entry name" value="Peptidoglycan-bd_3"/>
</dbReference>
<dbReference type="Pfam" id="PF05838">
    <property type="entry name" value="Glyco_hydro_108"/>
    <property type="match status" value="1"/>
</dbReference>
<dbReference type="CDD" id="cd13926">
    <property type="entry name" value="N-acetylmuramidase_GH108"/>
    <property type="match status" value="1"/>
</dbReference>
<dbReference type="Proteomes" id="UP001193035">
    <property type="component" value="Unassembled WGS sequence"/>
</dbReference>
<protein>
    <submittedName>
        <fullName evidence="3">Peptidoglycan-binding protein</fullName>
    </submittedName>
</protein>
<proteinExistence type="predicted"/>
<feature type="domain" description="Peptidoglycan binding" evidence="2">
    <location>
        <begin position="100"/>
        <end position="181"/>
    </location>
</feature>
<reference evidence="3 4" key="1">
    <citation type="submission" date="2019-05" db="EMBL/GenBank/DDBJ databases">
        <title>Ruegeria sp. nov., isolated from tidal flat.</title>
        <authorList>
            <person name="Kim W."/>
        </authorList>
    </citation>
    <scope>NUCLEOTIDE SEQUENCE [LARGE SCALE GENOMIC DNA]</scope>
    <source>
        <strain evidence="3 4">CAU 1488</strain>
    </source>
</reference>
<dbReference type="SUPFAM" id="SSF53955">
    <property type="entry name" value="Lysozyme-like"/>
    <property type="match status" value="1"/>
</dbReference>
<gene>
    <name evidence="3" type="ORF">FGK63_06680</name>
</gene>
<dbReference type="Pfam" id="PF09374">
    <property type="entry name" value="PG_binding_3"/>
    <property type="match status" value="1"/>
</dbReference>
<name>A0ABY2X0M6_9RHOB</name>
<keyword evidence="4" id="KW-1185">Reference proteome</keyword>
<organism evidence="3 4">
    <name type="scientific">Ruegeria sediminis</name>
    <dbReference type="NCBI Taxonomy" id="2583820"/>
    <lineage>
        <taxon>Bacteria</taxon>
        <taxon>Pseudomonadati</taxon>
        <taxon>Pseudomonadota</taxon>
        <taxon>Alphaproteobacteria</taxon>
        <taxon>Rhodobacterales</taxon>
        <taxon>Roseobacteraceae</taxon>
        <taxon>Ruegeria</taxon>
    </lineage>
</organism>
<dbReference type="NCBIfam" id="NF040573">
    <property type="entry name" value="holin_dep_muram"/>
    <property type="match status" value="1"/>
</dbReference>
<dbReference type="Gene3D" id="1.20.141.10">
    <property type="entry name" value="Chitosanase, subunit A, domain 1"/>
    <property type="match status" value="1"/>
</dbReference>
<sequence length="203" mass="22645">MQSVRQIAEEIVTREGGFVNDPDDPGGATKHGVTIHTLRRLGLDLTGDGEVGIADVKALSRAQAVEIFLTHYFHRPRIGETPEALWAPLFDMNVNAGPQAVRILQNLLQAMGYTLRVDGLIGPHTLKACRAAADPDAIALRDAYGVERRNFYFRLANKRPAARKYVRTRDGQKGGWIRRAEAFLSPRYHLSEDAFQRRIAAWG</sequence>